<organism evidence="2 3">
    <name type="scientific">Coccidioides immitis RMSCC 2394</name>
    <dbReference type="NCBI Taxonomy" id="404692"/>
    <lineage>
        <taxon>Eukaryota</taxon>
        <taxon>Fungi</taxon>
        <taxon>Dikarya</taxon>
        <taxon>Ascomycota</taxon>
        <taxon>Pezizomycotina</taxon>
        <taxon>Eurotiomycetes</taxon>
        <taxon>Eurotiomycetidae</taxon>
        <taxon>Onygenales</taxon>
        <taxon>Onygenaceae</taxon>
        <taxon>Coccidioides</taxon>
    </lineage>
</organism>
<evidence type="ECO:0000256" key="1">
    <source>
        <dbReference type="SAM" id="MobiDB-lite"/>
    </source>
</evidence>
<dbReference type="EMBL" id="DS028094">
    <property type="protein sequence ID" value="KMP02637.1"/>
    <property type="molecule type" value="Genomic_DNA"/>
</dbReference>
<protein>
    <submittedName>
        <fullName evidence="2">Uncharacterized protein</fullName>
    </submittedName>
</protein>
<evidence type="ECO:0000313" key="3">
    <source>
        <dbReference type="Proteomes" id="UP000054565"/>
    </source>
</evidence>
<feature type="region of interest" description="Disordered" evidence="1">
    <location>
        <begin position="1"/>
        <end position="45"/>
    </location>
</feature>
<evidence type="ECO:0000313" key="2">
    <source>
        <dbReference type="EMBL" id="KMP02637.1"/>
    </source>
</evidence>
<dbReference type="Proteomes" id="UP000054565">
    <property type="component" value="Unassembled WGS sequence"/>
</dbReference>
<gene>
    <name evidence="2" type="ORF">CIRG_02329</name>
</gene>
<dbReference type="AlphaFoldDB" id="A0A0J7AYU8"/>
<name>A0A0J7AYU8_COCIT</name>
<reference evidence="3" key="1">
    <citation type="journal article" date="2010" name="Genome Res.">
        <title>Population genomic sequencing of Coccidioides fungi reveals recent hybridization and transposon control.</title>
        <authorList>
            <person name="Neafsey D.E."/>
            <person name="Barker B.M."/>
            <person name="Sharpton T.J."/>
            <person name="Stajich J.E."/>
            <person name="Park D.J."/>
            <person name="Whiston E."/>
            <person name="Hung C.-Y."/>
            <person name="McMahan C."/>
            <person name="White J."/>
            <person name="Sykes S."/>
            <person name="Heiman D."/>
            <person name="Young S."/>
            <person name="Zeng Q."/>
            <person name="Abouelleil A."/>
            <person name="Aftuck L."/>
            <person name="Bessette D."/>
            <person name="Brown A."/>
            <person name="FitzGerald M."/>
            <person name="Lui A."/>
            <person name="Macdonald J.P."/>
            <person name="Priest M."/>
            <person name="Orbach M.J."/>
            <person name="Galgiani J.N."/>
            <person name="Kirkland T.N."/>
            <person name="Cole G.T."/>
            <person name="Birren B.W."/>
            <person name="Henn M.R."/>
            <person name="Taylor J.W."/>
            <person name="Rounsley S.D."/>
        </authorList>
    </citation>
    <scope>NUCLEOTIDE SEQUENCE [LARGE SCALE GENOMIC DNA]</scope>
    <source>
        <strain evidence="3">RMSCC 2394</strain>
    </source>
</reference>
<accession>A0A0J7AYU8</accession>
<sequence length="125" mass="13624">MVEGKGGERRKKRISRKRPNGPAKNEEIECGPPYDSSRANSDMHARRNAPWAGSCMDMHACMDEQTDKSEGKGTAAVFCSALGLQEGMQGRGRDLEAITSAAKSGEAQSSLIVLRILWIAEREMA</sequence>
<proteinExistence type="predicted"/>
<feature type="compositionally biased region" description="Basic residues" evidence="1">
    <location>
        <begin position="8"/>
        <end position="19"/>
    </location>
</feature>